<dbReference type="Gene3D" id="3.40.50.720">
    <property type="entry name" value="NAD(P)-binding Rossmann-like Domain"/>
    <property type="match status" value="1"/>
</dbReference>
<dbReference type="InterPro" id="IPR002347">
    <property type="entry name" value="SDR_fam"/>
</dbReference>
<evidence type="ECO:0000256" key="1">
    <source>
        <dbReference type="ARBA" id="ARBA00023002"/>
    </source>
</evidence>
<keyword evidence="3" id="KW-1185">Reference proteome</keyword>
<dbReference type="EMBL" id="JAAIKB010000031">
    <property type="protein sequence ID" value="NGM24326.1"/>
    <property type="molecule type" value="Genomic_DNA"/>
</dbReference>
<dbReference type="NCBIfam" id="NF004513">
    <property type="entry name" value="PRK05854.1"/>
    <property type="match status" value="1"/>
</dbReference>
<dbReference type="NCBIfam" id="NF004846">
    <property type="entry name" value="PRK06197.1"/>
    <property type="match status" value="1"/>
</dbReference>
<evidence type="ECO:0000313" key="2">
    <source>
        <dbReference type="EMBL" id="NGM24326.1"/>
    </source>
</evidence>
<dbReference type="InterPro" id="IPR036291">
    <property type="entry name" value="NAD(P)-bd_dom_sf"/>
</dbReference>
<dbReference type="AlphaFoldDB" id="A0A6M1LV45"/>
<dbReference type="Pfam" id="PF00106">
    <property type="entry name" value="adh_short"/>
    <property type="match status" value="1"/>
</dbReference>
<dbReference type="PRINTS" id="PR00081">
    <property type="entry name" value="GDHRDH"/>
</dbReference>
<gene>
    <name evidence="2" type="ORF">G3576_30335</name>
</gene>
<protein>
    <submittedName>
        <fullName evidence="2">SDR family NAD(P)-dependent oxidoreductase</fullName>
    </submittedName>
</protein>
<sequence length="319" mass="33774">MDTIMTEAIGSFRQSARRWTAESIPPQHGRLAVVTGTGGLGYETALALARAGARVVVAGRDPGKGAAAIAAIDAAIPGGRARFRRLDLANLDSVAAFAAALAEEADRLDILVNNAGVMTPPTRRLTQDGFELQFGTNHLGHVALTAHLLPLLRRSRRARVVTLSSVAARNGAIDFEDLQAERSYRPMPVYGQSKLACLVFALEFSRRSALAGWGVESLAAHPGVSRTDLLPNGAGPRSMPGLLRRFLPILFQPAAQGALPTLFAATDPAARSGGYYGPDGFGELRGHPAPAAIPKQALEAETARRLWEESLRLTGVSFG</sequence>
<comment type="caution">
    <text evidence="2">The sequence shown here is derived from an EMBL/GenBank/DDBJ whole genome shotgun (WGS) entry which is preliminary data.</text>
</comment>
<organism evidence="2 3">
    <name type="scientific">Falsiroseomonas algicola</name>
    <dbReference type="NCBI Taxonomy" id="2716930"/>
    <lineage>
        <taxon>Bacteria</taxon>
        <taxon>Pseudomonadati</taxon>
        <taxon>Pseudomonadota</taxon>
        <taxon>Alphaproteobacteria</taxon>
        <taxon>Acetobacterales</taxon>
        <taxon>Roseomonadaceae</taxon>
        <taxon>Falsiroseomonas</taxon>
    </lineage>
</organism>
<evidence type="ECO:0000313" key="3">
    <source>
        <dbReference type="Proteomes" id="UP000475385"/>
    </source>
</evidence>
<keyword evidence="1" id="KW-0560">Oxidoreductase</keyword>
<proteinExistence type="predicted"/>
<accession>A0A6M1LV45</accession>
<dbReference type="GO" id="GO:0016491">
    <property type="term" value="F:oxidoreductase activity"/>
    <property type="evidence" value="ECO:0007669"/>
    <property type="project" value="UniProtKB-KW"/>
</dbReference>
<reference evidence="2 3" key="1">
    <citation type="submission" date="2020-02" db="EMBL/GenBank/DDBJ databases">
        <authorList>
            <person name="Kim H.M."/>
            <person name="Jeon C.O."/>
        </authorList>
    </citation>
    <scope>NUCLEOTIDE SEQUENCE [LARGE SCALE GENOMIC DNA]</scope>
    <source>
        <strain evidence="2 3">PeD5</strain>
    </source>
</reference>
<dbReference type="PANTHER" id="PTHR43157">
    <property type="entry name" value="PHOSPHATIDYLINOSITOL-GLYCAN BIOSYNTHESIS CLASS F PROTEIN-RELATED"/>
    <property type="match status" value="1"/>
</dbReference>
<dbReference type="PANTHER" id="PTHR43157:SF31">
    <property type="entry name" value="PHOSPHATIDYLINOSITOL-GLYCAN BIOSYNTHESIS CLASS F PROTEIN"/>
    <property type="match status" value="1"/>
</dbReference>
<reference evidence="2 3" key="2">
    <citation type="submission" date="2020-03" db="EMBL/GenBank/DDBJ databases">
        <title>Roseomonas stagni sp. nov., isolated from pond water in Japan.</title>
        <authorList>
            <person name="Furuhata K."/>
            <person name="Miyamoto H."/>
            <person name="Goto K."/>
        </authorList>
    </citation>
    <scope>NUCLEOTIDE SEQUENCE [LARGE SCALE GENOMIC DNA]</scope>
    <source>
        <strain evidence="2 3">PeD5</strain>
    </source>
</reference>
<name>A0A6M1LV45_9PROT</name>
<dbReference type="Proteomes" id="UP000475385">
    <property type="component" value="Unassembled WGS sequence"/>
</dbReference>
<dbReference type="SUPFAM" id="SSF51735">
    <property type="entry name" value="NAD(P)-binding Rossmann-fold domains"/>
    <property type="match status" value="1"/>
</dbReference>